<dbReference type="NCBIfam" id="NF000642">
    <property type="entry name" value="PRK00024.1"/>
    <property type="match status" value="1"/>
</dbReference>
<keyword evidence="3" id="KW-0479">Metal-binding</keyword>
<dbReference type="SUPFAM" id="SSF102712">
    <property type="entry name" value="JAB1/MPN domain"/>
    <property type="match status" value="1"/>
</dbReference>
<evidence type="ECO:0000256" key="7">
    <source>
        <dbReference type="RuleBase" id="RU003797"/>
    </source>
</evidence>
<evidence type="ECO:0000256" key="1">
    <source>
        <dbReference type="ARBA" id="ARBA00010243"/>
    </source>
</evidence>
<evidence type="ECO:0000256" key="3">
    <source>
        <dbReference type="ARBA" id="ARBA00022723"/>
    </source>
</evidence>
<dbReference type="PROSITE" id="PS01302">
    <property type="entry name" value="UPF0758"/>
    <property type="match status" value="1"/>
</dbReference>
<evidence type="ECO:0000256" key="5">
    <source>
        <dbReference type="ARBA" id="ARBA00022833"/>
    </source>
</evidence>
<dbReference type="Pfam" id="PF04002">
    <property type="entry name" value="RadC"/>
    <property type="match status" value="1"/>
</dbReference>
<gene>
    <name evidence="9" type="primary">radC</name>
    <name evidence="9" type="ORF">ACFSB2_09820</name>
</gene>
<evidence type="ECO:0000256" key="4">
    <source>
        <dbReference type="ARBA" id="ARBA00022801"/>
    </source>
</evidence>
<dbReference type="InterPro" id="IPR037518">
    <property type="entry name" value="MPN"/>
</dbReference>
<evidence type="ECO:0000259" key="8">
    <source>
        <dbReference type="PROSITE" id="PS50249"/>
    </source>
</evidence>
<keyword evidence="5" id="KW-0862">Zinc</keyword>
<keyword evidence="6" id="KW-0482">Metalloprotease</keyword>
<accession>A0ABW4JHS6</accession>
<proteinExistence type="inferred from homology"/>
<dbReference type="InterPro" id="IPR010994">
    <property type="entry name" value="RuvA_2-like"/>
</dbReference>
<dbReference type="InterPro" id="IPR025657">
    <property type="entry name" value="RadC_JAB"/>
</dbReference>
<dbReference type="Gene3D" id="3.40.140.10">
    <property type="entry name" value="Cytidine Deaminase, domain 2"/>
    <property type="match status" value="1"/>
</dbReference>
<dbReference type="EMBL" id="JBHUCX010000024">
    <property type="protein sequence ID" value="MFD1674990.1"/>
    <property type="molecule type" value="Genomic_DNA"/>
</dbReference>
<name>A0ABW4JHS6_9BACL</name>
<sequence length="232" mass="25304">MVDGGGAIQRTTAQFEGPRERLLCLGPAALRTDELLACIMQSGNGKQSVYEISTKLLQYVGGVYALADIDVAELLSVPGIGRAKALQIAAAVELGRRIVHKPSDQRLQIRTADDAATYVMDRMRYLKKEHFVTLLLDTKHRLIGEDTSSIGSLDASIVHPREVFRFAIRRSASAILCVHNHPSGDPSPSSEDIAVTRRLEEAGRVLGIEVLDHIVIGDGRYVSLRAAGYMDN</sequence>
<keyword evidence="2" id="KW-0645">Protease</keyword>
<dbReference type="InterPro" id="IPR001405">
    <property type="entry name" value="UPF0758"/>
</dbReference>
<evidence type="ECO:0000313" key="10">
    <source>
        <dbReference type="Proteomes" id="UP001597079"/>
    </source>
</evidence>
<comment type="caution">
    <text evidence="9">The sequence shown here is derived from an EMBL/GenBank/DDBJ whole genome shotgun (WGS) entry which is preliminary data.</text>
</comment>
<dbReference type="SUPFAM" id="SSF47781">
    <property type="entry name" value="RuvA domain 2-like"/>
    <property type="match status" value="1"/>
</dbReference>
<dbReference type="InterPro" id="IPR020891">
    <property type="entry name" value="UPF0758_CS"/>
</dbReference>
<dbReference type="InterPro" id="IPR046778">
    <property type="entry name" value="UPF0758_N"/>
</dbReference>
<reference evidence="10" key="1">
    <citation type="journal article" date="2019" name="Int. J. Syst. Evol. Microbiol.">
        <title>The Global Catalogue of Microorganisms (GCM) 10K type strain sequencing project: providing services to taxonomists for standard genome sequencing and annotation.</title>
        <authorList>
            <consortium name="The Broad Institute Genomics Platform"/>
            <consortium name="The Broad Institute Genome Sequencing Center for Infectious Disease"/>
            <person name="Wu L."/>
            <person name="Ma J."/>
        </authorList>
    </citation>
    <scope>NUCLEOTIDE SEQUENCE [LARGE SCALE GENOMIC DNA]</scope>
    <source>
        <strain evidence="10">CGMCC 1.12286</strain>
    </source>
</reference>
<feature type="domain" description="MPN" evidence="8">
    <location>
        <begin position="108"/>
        <end position="230"/>
    </location>
</feature>
<organism evidence="9 10">
    <name type="scientific">Alicyclobacillus fodiniaquatilis</name>
    <dbReference type="NCBI Taxonomy" id="1661150"/>
    <lineage>
        <taxon>Bacteria</taxon>
        <taxon>Bacillati</taxon>
        <taxon>Bacillota</taxon>
        <taxon>Bacilli</taxon>
        <taxon>Bacillales</taxon>
        <taxon>Alicyclobacillaceae</taxon>
        <taxon>Alicyclobacillus</taxon>
    </lineage>
</organism>
<dbReference type="Proteomes" id="UP001597079">
    <property type="component" value="Unassembled WGS sequence"/>
</dbReference>
<keyword evidence="10" id="KW-1185">Reference proteome</keyword>
<protein>
    <submittedName>
        <fullName evidence="9">DNA repair protein RadC</fullName>
    </submittedName>
</protein>
<keyword evidence="4" id="KW-0378">Hydrolase</keyword>
<evidence type="ECO:0000256" key="6">
    <source>
        <dbReference type="ARBA" id="ARBA00023049"/>
    </source>
</evidence>
<dbReference type="RefSeq" id="WP_377942861.1">
    <property type="nucleotide sequence ID" value="NZ_JBHUCX010000024.1"/>
</dbReference>
<dbReference type="PROSITE" id="PS50249">
    <property type="entry name" value="MPN"/>
    <property type="match status" value="1"/>
</dbReference>
<evidence type="ECO:0000313" key="9">
    <source>
        <dbReference type="EMBL" id="MFD1674990.1"/>
    </source>
</evidence>
<dbReference type="Pfam" id="PF20582">
    <property type="entry name" value="UPF0758_N"/>
    <property type="match status" value="1"/>
</dbReference>
<dbReference type="PANTHER" id="PTHR30471:SF3">
    <property type="entry name" value="UPF0758 PROTEIN YEES-RELATED"/>
    <property type="match status" value="1"/>
</dbReference>
<dbReference type="PANTHER" id="PTHR30471">
    <property type="entry name" value="DNA REPAIR PROTEIN RADC"/>
    <property type="match status" value="1"/>
</dbReference>
<dbReference type="CDD" id="cd08071">
    <property type="entry name" value="MPN_DUF2466"/>
    <property type="match status" value="1"/>
</dbReference>
<evidence type="ECO:0000256" key="2">
    <source>
        <dbReference type="ARBA" id="ARBA00022670"/>
    </source>
</evidence>
<dbReference type="NCBIfam" id="TIGR00608">
    <property type="entry name" value="radc"/>
    <property type="match status" value="1"/>
</dbReference>
<comment type="similarity">
    <text evidence="1 7">Belongs to the UPF0758 family.</text>
</comment>